<keyword evidence="1" id="KW-0472">Membrane</keyword>
<reference evidence="2" key="1">
    <citation type="submission" date="2020-01" db="EMBL/GenBank/DDBJ databases">
        <title>Insect and environment-associated Actinomycetes.</title>
        <authorList>
            <person name="Currrie C."/>
            <person name="Chevrette M."/>
            <person name="Carlson C."/>
            <person name="Stubbendieck R."/>
            <person name="Wendt-Pienkowski E."/>
        </authorList>
    </citation>
    <scope>NUCLEOTIDE SEQUENCE</scope>
    <source>
        <strain evidence="2">SID7499</strain>
    </source>
</reference>
<proteinExistence type="predicted"/>
<dbReference type="EMBL" id="JAAGMN010001921">
    <property type="protein sequence ID" value="NEE08517.1"/>
    <property type="molecule type" value="Genomic_DNA"/>
</dbReference>
<evidence type="ECO:0000256" key="1">
    <source>
        <dbReference type="SAM" id="Phobius"/>
    </source>
</evidence>
<evidence type="ECO:0000313" key="2">
    <source>
        <dbReference type="EMBL" id="NEE08517.1"/>
    </source>
</evidence>
<keyword evidence="1" id="KW-0812">Transmembrane</keyword>
<sequence length="87" mass="8647">MTNNEEAGVPSIRAGLVVGMLIGIPVGFVLGQAAFDSMAMGLVIGGSAGGVAFPGPATMGRGGGRGIDGRADEPPVSLAARRWLDSH</sequence>
<accession>A0A6G3WSV7</accession>
<name>A0A6G3WSV7_9ACTN</name>
<feature type="transmembrane region" description="Helical" evidence="1">
    <location>
        <begin position="12"/>
        <end position="30"/>
    </location>
</feature>
<organism evidence="2">
    <name type="scientific">Streptomyces sp. SID7499</name>
    <dbReference type="NCBI Taxonomy" id="2706086"/>
    <lineage>
        <taxon>Bacteria</taxon>
        <taxon>Bacillati</taxon>
        <taxon>Actinomycetota</taxon>
        <taxon>Actinomycetes</taxon>
        <taxon>Kitasatosporales</taxon>
        <taxon>Streptomycetaceae</taxon>
        <taxon>Streptomyces</taxon>
    </lineage>
</organism>
<gene>
    <name evidence="2" type="ORF">G3M58_18935</name>
</gene>
<keyword evidence="1" id="KW-1133">Transmembrane helix</keyword>
<comment type="caution">
    <text evidence="2">The sequence shown here is derived from an EMBL/GenBank/DDBJ whole genome shotgun (WGS) entry which is preliminary data.</text>
</comment>
<dbReference type="AlphaFoldDB" id="A0A6G3WSV7"/>
<protein>
    <submittedName>
        <fullName evidence="2">Uncharacterized protein</fullName>
    </submittedName>
</protein>